<comment type="caution">
    <text evidence="3">The sequence shown here is derived from an EMBL/GenBank/DDBJ whole genome shotgun (WGS) entry which is preliminary data.</text>
</comment>
<dbReference type="Proteomes" id="UP000683360">
    <property type="component" value="Unassembled WGS sequence"/>
</dbReference>
<keyword evidence="1" id="KW-1133">Transmembrane helix</keyword>
<feature type="transmembrane region" description="Helical" evidence="1">
    <location>
        <begin position="236"/>
        <end position="256"/>
    </location>
</feature>
<reference evidence="3" key="1">
    <citation type="submission" date="2021-03" db="EMBL/GenBank/DDBJ databases">
        <authorList>
            <person name="Bekaert M."/>
        </authorList>
    </citation>
    <scope>NUCLEOTIDE SEQUENCE</scope>
</reference>
<dbReference type="OrthoDB" id="5958466at2759"/>
<protein>
    <recommendedName>
        <fullName evidence="2">DZIP3-like HEPN domain-containing protein</fullName>
    </recommendedName>
</protein>
<accession>A0A8S3R3Y5</accession>
<organism evidence="3 4">
    <name type="scientific">Mytilus edulis</name>
    <name type="common">Blue mussel</name>
    <dbReference type="NCBI Taxonomy" id="6550"/>
    <lineage>
        <taxon>Eukaryota</taxon>
        <taxon>Metazoa</taxon>
        <taxon>Spiralia</taxon>
        <taxon>Lophotrochozoa</taxon>
        <taxon>Mollusca</taxon>
        <taxon>Bivalvia</taxon>
        <taxon>Autobranchia</taxon>
        <taxon>Pteriomorphia</taxon>
        <taxon>Mytilida</taxon>
        <taxon>Mytiloidea</taxon>
        <taxon>Mytilidae</taxon>
        <taxon>Mytilinae</taxon>
        <taxon>Mytilus</taxon>
    </lineage>
</organism>
<evidence type="ECO:0000259" key="2">
    <source>
        <dbReference type="Pfam" id="PF18738"/>
    </source>
</evidence>
<proteinExistence type="predicted"/>
<keyword evidence="1" id="KW-0812">Transmembrane</keyword>
<name>A0A8S3R3Y5_MYTED</name>
<dbReference type="Pfam" id="PF18738">
    <property type="entry name" value="HEPN_DZIP3"/>
    <property type="match status" value="1"/>
</dbReference>
<evidence type="ECO:0000313" key="3">
    <source>
        <dbReference type="EMBL" id="CAG2202656.1"/>
    </source>
</evidence>
<evidence type="ECO:0000313" key="4">
    <source>
        <dbReference type="Proteomes" id="UP000683360"/>
    </source>
</evidence>
<dbReference type="EMBL" id="CAJPWZ010000893">
    <property type="protein sequence ID" value="CAG2202656.1"/>
    <property type="molecule type" value="Genomic_DNA"/>
</dbReference>
<gene>
    <name evidence="3" type="ORF">MEDL_17222</name>
</gene>
<evidence type="ECO:0000256" key="1">
    <source>
        <dbReference type="SAM" id="Phobius"/>
    </source>
</evidence>
<dbReference type="InterPro" id="IPR041249">
    <property type="entry name" value="HEPN_DZIP3"/>
</dbReference>
<dbReference type="AlphaFoldDB" id="A0A8S3R3Y5"/>
<feature type="domain" description="DZIP3-like HEPN" evidence="2">
    <location>
        <begin position="40"/>
        <end position="164"/>
    </location>
</feature>
<keyword evidence="4" id="KW-1185">Reference proteome</keyword>
<keyword evidence="1" id="KW-0472">Membrane</keyword>
<sequence length="263" mass="29787">MKLVRLILVVAKDVLVDVLIGRFHGADYGNALKGMKGRLSPFLNVAQRQKIFPEDSKYTGNLSDMDISLLYIILRNLNTIASHQNGWGNDPDENDRTPSANIDRIRIAKNTIVSHSSSFSIGYAYFNNNWKAMRQCCVELGGEKYGVTIDILLTSSIDCDSEQQIAELVRNLKESDLQYERSLNKIEECCTSVELKIEGNNLPCKTEVETQLDQYNNKNISQTSVKDGSIIICLEMFFICFFQNFGYFLAVIDGVLQRIFQAR</sequence>